<dbReference type="InterPro" id="IPR013320">
    <property type="entry name" value="ConA-like_dom_sf"/>
</dbReference>
<dbReference type="SUPFAM" id="SSF75005">
    <property type="entry name" value="Arabinanase/levansucrase/invertase"/>
    <property type="match status" value="1"/>
</dbReference>
<dbReference type="AlphaFoldDB" id="A0A9P4LA55"/>
<evidence type="ECO:0000259" key="7">
    <source>
        <dbReference type="Pfam" id="PF08244"/>
    </source>
</evidence>
<evidence type="ECO:0000256" key="4">
    <source>
        <dbReference type="RuleBase" id="RU362110"/>
    </source>
</evidence>
<dbReference type="EMBL" id="ML976615">
    <property type="protein sequence ID" value="KAF1847730.1"/>
    <property type="molecule type" value="Genomic_DNA"/>
</dbReference>
<feature type="signal peptide" evidence="5">
    <location>
        <begin position="1"/>
        <end position="20"/>
    </location>
</feature>
<dbReference type="RefSeq" id="XP_040790293.1">
    <property type="nucleotide sequence ID" value="XM_040930863.1"/>
</dbReference>
<dbReference type="CDD" id="cd18622">
    <property type="entry name" value="GH32_Inu-like"/>
    <property type="match status" value="1"/>
</dbReference>
<dbReference type="GeneID" id="63848115"/>
<feature type="domain" description="Glycosyl hydrolase family 32 C-terminal" evidence="7">
    <location>
        <begin position="459"/>
        <end position="548"/>
    </location>
</feature>
<dbReference type="GO" id="GO:0004575">
    <property type="term" value="F:sucrose alpha-glucosidase activity"/>
    <property type="evidence" value="ECO:0007669"/>
    <property type="project" value="TreeGrafter"/>
</dbReference>
<dbReference type="GO" id="GO:0005987">
    <property type="term" value="P:sucrose catabolic process"/>
    <property type="evidence" value="ECO:0007669"/>
    <property type="project" value="TreeGrafter"/>
</dbReference>
<dbReference type="InterPro" id="IPR013189">
    <property type="entry name" value="Glyco_hydro_32_C"/>
</dbReference>
<gene>
    <name evidence="8" type="ORF">K460DRAFT_333029</name>
</gene>
<dbReference type="PANTHER" id="PTHR42800">
    <property type="entry name" value="EXOINULINASE INUD (AFU_ORTHOLOGUE AFUA_5G00480)"/>
    <property type="match status" value="1"/>
</dbReference>
<evidence type="ECO:0000256" key="5">
    <source>
        <dbReference type="SAM" id="SignalP"/>
    </source>
</evidence>
<sequence length="586" mass="63233">MPSYLSLVTALSFLLVFGNAQDPALQATPIATNTAISTTYSQSNVPTGTPLPGNYDDPLRPQVHFSPPRGFMNDPNGMFVDGNGTYHLYYQYNPTANVAGNQHWGHATSDDLYTWTNQPIAIFPGGPTEGVFSGSAVVDVNNTSGFFPNQTDGVVAIYTINVPENQTQHIAYSYDNGFSFIKYEKNPVISPGGTNPTQFRDPKVIYYAPTKSWIMVVAYPIDFQVGIFSSPNLIDWTPESNFTHHGLTGLQYECPNLAEMPVEGGSGQINESLYVLLISVNPGAPLGGSITEYFVGQFNGTYFETLDSTTRLTDFAKDHYAGQFFYGIPGSEDQITINWASNWQYTNVVPTAGDVLGDGFRSVMTVPRGHYLKDLPRFGMSLISYPRDIMSIVESELAMNHSLGNGTVFLDYSNVQSGALYFEANITGLTGPESLDGTLNFTFSSSVSGESISGGTFLSSGDVWLDRGHTDGFSNPYFTDKFSATGLYNEAVGAWKVSGIVDRSVIELFLNGGEKSATSVFFPTQPLNIMMLKVSGLNATATASVGVWALKAAWLDQADVNGTVVGNVTGGNGTTNAPTLGAVRLF</sequence>
<evidence type="ECO:0000256" key="1">
    <source>
        <dbReference type="ARBA" id="ARBA00009902"/>
    </source>
</evidence>
<dbReference type="InterPro" id="IPR018053">
    <property type="entry name" value="Glyco_hydro_32_AS"/>
</dbReference>
<organism evidence="8 9">
    <name type="scientific">Cucurbitaria berberidis CBS 394.84</name>
    <dbReference type="NCBI Taxonomy" id="1168544"/>
    <lineage>
        <taxon>Eukaryota</taxon>
        <taxon>Fungi</taxon>
        <taxon>Dikarya</taxon>
        <taxon>Ascomycota</taxon>
        <taxon>Pezizomycotina</taxon>
        <taxon>Dothideomycetes</taxon>
        <taxon>Pleosporomycetidae</taxon>
        <taxon>Pleosporales</taxon>
        <taxon>Pleosporineae</taxon>
        <taxon>Cucurbitariaceae</taxon>
        <taxon>Cucurbitaria</taxon>
    </lineage>
</organism>
<dbReference type="Gene3D" id="2.60.120.560">
    <property type="entry name" value="Exo-inulinase, domain 1"/>
    <property type="match status" value="1"/>
</dbReference>
<feature type="chain" id="PRO_5040457470" evidence="5">
    <location>
        <begin position="21"/>
        <end position="586"/>
    </location>
</feature>
<dbReference type="Proteomes" id="UP000800039">
    <property type="component" value="Unassembled WGS sequence"/>
</dbReference>
<dbReference type="SMART" id="SM00640">
    <property type="entry name" value="Glyco_32"/>
    <property type="match status" value="1"/>
</dbReference>
<dbReference type="PROSITE" id="PS00609">
    <property type="entry name" value="GLYCOSYL_HYDROL_F32"/>
    <property type="match status" value="1"/>
</dbReference>
<dbReference type="PANTHER" id="PTHR42800:SF2">
    <property type="entry name" value="INVERTASE-RELATED"/>
    <property type="match status" value="1"/>
</dbReference>
<evidence type="ECO:0000256" key="2">
    <source>
        <dbReference type="ARBA" id="ARBA00022801"/>
    </source>
</evidence>
<name>A0A9P4LA55_9PLEO</name>
<dbReference type="InterPro" id="IPR013148">
    <property type="entry name" value="Glyco_hydro_32_N"/>
</dbReference>
<dbReference type="OrthoDB" id="202537at2759"/>
<dbReference type="Pfam" id="PF08244">
    <property type="entry name" value="Glyco_hydro_32C"/>
    <property type="match status" value="1"/>
</dbReference>
<dbReference type="Gene3D" id="2.115.10.20">
    <property type="entry name" value="Glycosyl hydrolase domain, family 43"/>
    <property type="match status" value="1"/>
</dbReference>
<dbReference type="SUPFAM" id="SSF49899">
    <property type="entry name" value="Concanavalin A-like lectins/glucanases"/>
    <property type="match status" value="1"/>
</dbReference>
<feature type="domain" description="Glycosyl hydrolase family 32 N-terminal" evidence="6">
    <location>
        <begin position="64"/>
        <end position="374"/>
    </location>
</feature>
<dbReference type="InterPro" id="IPR001362">
    <property type="entry name" value="Glyco_hydro_32"/>
</dbReference>
<comment type="similarity">
    <text evidence="1 4">Belongs to the glycosyl hydrolase 32 family.</text>
</comment>
<keyword evidence="3 4" id="KW-0326">Glycosidase</keyword>
<proteinExistence type="inferred from homology"/>
<dbReference type="Pfam" id="PF00251">
    <property type="entry name" value="Glyco_hydro_32N"/>
    <property type="match status" value="1"/>
</dbReference>
<keyword evidence="9" id="KW-1185">Reference proteome</keyword>
<comment type="caution">
    <text evidence="8">The sequence shown here is derived from an EMBL/GenBank/DDBJ whole genome shotgun (WGS) entry which is preliminary data.</text>
</comment>
<dbReference type="GO" id="GO:0000324">
    <property type="term" value="C:fungal-type vacuole"/>
    <property type="evidence" value="ECO:0007669"/>
    <property type="project" value="TreeGrafter"/>
</dbReference>
<accession>A0A9P4LA55</accession>
<protein>
    <submittedName>
        <fullName evidence="8">Glycoside hydrolase family 32 protein</fullName>
    </submittedName>
</protein>
<evidence type="ECO:0000256" key="3">
    <source>
        <dbReference type="ARBA" id="ARBA00023295"/>
    </source>
</evidence>
<dbReference type="FunFam" id="2.115.10.20:FF:000002">
    <property type="entry name" value="Invertase 2"/>
    <property type="match status" value="1"/>
</dbReference>
<keyword evidence="5" id="KW-0732">Signal</keyword>
<reference evidence="8" key="1">
    <citation type="submission" date="2020-01" db="EMBL/GenBank/DDBJ databases">
        <authorList>
            <consortium name="DOE Joint Genome Institute"/>
            <person name="Haridas S."/>
            <person name="Albert R."/>
            <person name="Binder M."/>
            <person name="Bloem J."/>
            <person name="Labutti K."/>
            <person name="Salamov A."/>
            <person name="Andreopoulos B."/>
            <person name="Baker S.E."/>
            <person name="Barry K."/>
            <person name="Bills G."/>
            <person name="Bluhm B.H."/>
            <person name="Cannon C."/>
            <person name="Castanera R."/>
            <person name="Culley D.E."/>
            <person name="Daum C."/>
            <person name="Ezra D."/>
            <person name="Gonzalez J.B."/>
            <person name="Henrissat B."/>
            <person name="Kuo A."/>
            <person name="Liang C."/>
            <person name="Lipzen A."/>
            <person name="Lutzoni F."/>
            <person name="Magnuson J."/>
            <person name="Mondo S."/>
            <person name="Nolan M."/>
            <person name="Ohm R."/>
            <person name="Pangilinan J."/>
            <person name="Park H.-J."/>
            <person name="Ramirez L."/>
            <person name="Alfaro M."/>
            <person name="Sun H."/>
            <person name="Tritt A."/>
            <person name="Yoshinaga Y."/>
            <person name="Zwiers L.-H."/>
            <person name="Turgeon B.G."/>
            <person name="Goodwin S.B."/>
            <person name="Spatafora J.W."/>
            <person name="Crous P.W."/>
            <person name="Grigoriev I.V."/>
        </authorList>
    </citation>
    <scope>NUCLEOTIDE SEQUENCE</scope>
    <source>
        <strain evidence="8">CBS 394.84</strain>
    </source>
</reference>
<dbReference type="InterPro" id="IPR023296">
    <property type="entry name" value="Glyco_hydro_beta-prop_sf"/>
</dbReference>
<evidence type="ECO:0000313" key="9">
    <source>
        <dbReference type="Proteomes" id="UP000800039"/>
    </source>
</evidence>
<evidence type="ECO:0000259" key="6">
    <source>
        <dbReference type="Pfam" id="PF00251"/>
    </source>
</evidence>
<keyword evidence="2 4" id="KW-0378">Hydrolase</keyword>
<evidence type="ECO:0000313" key="8">
    <source>
        <dbReference type="EMBL" id="KAF1847730.1"/>
    </source>
</evidence>